<protein>
    <submittedName>
        <fullName evidence="1">Uncharacterized protein</fullName>
    </submittedName>
</protein>
<reference evidence="1" key="1">
    <citation type="journal article" date="2020" name="Stud. Mycol.">
        <title>101 Dothideomycetes genomes: a test case for predicting lifestyles and emergence of pathogens.</title>
        <authorList>
            <person name="Haridas S."/>
            <person name="Albert R."/>
            <person name="Binder M."/>
            <person name="Bloem J."/>
            <person name="Labutti K."/>
            <person name="Salamov A."/>
            <person name="Andreopoulos B."/>
            <person name="Baker S."/>
            <person name="Barry K."/>
            <person name="Bills G."/>
            <person name="Bluhm B."/>
            <person name="Cannon C."/>
            <person name="Castanera R."/>
            <person name="Culley D."/>
            <person name="Daum C."/>
            <person name="Ezra D."/>
            <person name="Gonzalez J."/>
            <person name="Henrissat B."/>
            <person name="Kuo A."/>
            <person name="Liang C."/>
            <person name="Lipzen A."/>
            <person name="Lutzoni F."/>
            <person name="Magnuson J."/>
            <person name="Mondo S."/>
            <person name="Nolan M."/>
            <person name="Ohm R."/>
            <person name="Pangilinan J."/>
            <person name="Park H.-J."/>
            <person name="Ramirez L."/>
            <person name="Alfaro M."/>
            <person name="Sun H."/>
            <person name="Tritt A."/>
            <person name="Yoshinaga Y."/>
            <person name="Zwiers L.-H."/>
            <person name="Turgeon B."/>
            <person name="Goodwin S."/>
            <person name="Spatafora J."/>
            <person name="Crous P."/>
            <person name="Grigoriev I."/>
        </authorList>
    </citation>
    <scope>NUCLEOTIDE SEQUENCE</scope>
    <source>
        <strain evidence="1">ATCC 200398</strain>
    </source>
</reference>
<keyword evidence="2" id="KW-1185">Reference proteome</keyword>
<evidence type="ECO:0000313" key="2">
    <source>
        <dbReference type="Proteomes" id="UP000799755"/>
    </source>
</evidence>
<dbReference type="Proteomes" id="UP000799755">
    <property type="component" value="Unassembled WGS sequence"/>
</dbReference>
<proteinExistence type="predicted"/>
<sequence>MLIRLRFNNTKRHNFVYVPQQPNSSSKKERSGKTRKSNDPDQVQTRPSYRLSTPQALTPTEPSPLKIWMSRSLSPADELPHPWQTLKRTQNGWLKPMSAKPVSTFSNEPAMVRISADIHRIANREGGFDEGLSAVHTETRRYMHASVHEFLLPERTTEGF</sequence>
<organism evidence="1 2">
    <name type="scientific">Lindgomyces ingoldianus</name>
    <dbReference type="NCBI Taxonomy" id="673940"/>
    <lineage>
        <taxon>Eukaryota</taxon>
        <taxon>Fungi</taxon>
        <taxon>Dikarya</taxon>
        <taxon>Ascomycota</taxon>
        <taxon>Pezizomycotina</taxon>
        <taxon>Dothideomycetes</taxon>
        <taxon>Pleosporomycetidae</taxon>
        <taxon>Pleosporales</taxon>
        <taxon>Lindgomycetaceae</taxon>
        <taxon>Lindgomyces</taxon>
    </lineage>
</organism>
<comment type="caution">
    <text evidence="1">The sequence shown here is derived from an EMBL/GenBank/DDBJ whole genome shotgun (WGS) entry which is preliminary data.</text>
</comment>
<dbReference type="EMBL" id="MU003548">
    <property type="protein sequence ID" value="KAF2463591.1"/>
    <property type="molecule type" value="Genomic_DNA"/>
</dbReference>
<name>A0ACB6Q9K3_9PLEO</name>
<accession>A0ACB6Q9K3</accession>
<evidence type="ECO:0000313" key="1">
    <source>
        <dbReference type="EMBL" id="KAF2463591.1"/>
    </source>
</evidence>
<gene>
    <name evidence="1" type="ORF">BDR25DRAFT_362591</name>
</gene>